<geneLocation type="plasmid" evidence="2 3">
    <name>pDSM109990_d</name>
</geneLocation>
<feature type="transmembrane region" description="Helical" evidence="1">
    <location>
        <begin position="392"/>
        <end position="425"/>
    </location>
</feature>
<gene>
    <name evidence="2" type="ORF">DSM109990_04016</name>
</gene>
<evidence type="ECO:0000256" key="1">
    <source>
        <dbReference type="SAM" id="Phobius"/>
    </source>
</evidence>
<feature type="transmembrane region" description="Helical" evidence="1">
    <location>
        <begin position="450"/>
        <end position="470"/>
    </location>
</feature>
<evidence type="ECO:0000313" key="2">
    <source>
        <dbReference type="EMBL" id="UOA17117.1"/>
    </source>
</evidence>
<proteinExistence type="predicted"/>
<organism evidence="2 3">
    <name type="scientific">Sulfitobacter dubius</name>
    <dbReference type="NCBI Taxonomy" id="218673"/>
    <lineage>
        <taxon>Bacteria</taxon>
        <taxon>Pseudomonadati</taxon>
        <taxon>Pseudomonadota</taxon>
        <taxon>Alphaproteobacteria</taxon>
        <taxon>Rhodobacterales</taxon>
        <taxon>Roseobacteraceae</taxon>
        <taxon>Sulfitobacter</taxon>
    </lineage>
</organism>
<sequence>MIKNGKYFVPSLDDDRDLKDLLRQLSAAGAGRPVDKDGFPMGPWTPELLATAISEIEANQAGIDLRTVQLWYQDNEKGISTENIRWLARVFGCDDPTATSQWQKELISAQARLAAKRRAQRKKSIQRDPPESSDAAVKSNYDLEADFPQGLSSDKLLAPKWRFSLARISDGLFSRASPLDLPASVFASTVALGLSSHFLGIHSIVFPQANGVLKQVGYLWAPNWTVLFMVFMPLYLAFVSDLVIFWKSAGRSQLGHKDEEKKGGDIWMRKVEAFSVTYWSAFLVCLPIATALQWIDRCLTPLLTGDAGDYPIEWARLAIERPEVISIPEAIAFTGLAYLYMGVTFFFFFVGLILLFTLVSDFWELAREVEPWADGQNQRQIYRVGLKLMDGIFRCCILGLLIAICMKLQSTFMLSSAASIVSWMASDFLSVLGDHEKLNEWFEYSMPTNYSSLLIVLATCTVFLYGSVRIHAAFSLQGEVVRGRYRRKRGLMLAVIALLVIVYVLIGAIAGFSILLCIGLMAAAYGLIYPSIATWRATDEGDKQIVS</sequence>
<dbReference type="EMBL" id="CP085148">
    <property type="protein sequence ID" value="UOA17117.1"/>
    <property type="molecule type" value="Genomic_DNA"/>
</dbReference>
<evidence type="ECO:0008006" key="4">
    <source>
        <dbReference type="Google" id="ProtNLM"/>
    </source>
</evidence>
<keyword evidence="2" id="KW-0614">Plasmid</keyword>
<dbReference type="RefSeq" id="WP_243263973.1">
    <property type="nucleotide sequence ID" value="NZ_CP085148.1"/>
</dbReference>
<feature type="transmembrane region" description="Helical" evidence="1">
    <location>
        <begin position="226"/>
        <end position="246"/>
    </location>
</feature>
<keyword evidence="3" id="KW-1185">Reference proteome</keyword>
<dbReference type="InterPro" id="IPR058114">
    <property type="entry name" value="RcgA-like"/>
</dbReference>
<keyword evidence="1" id="KW-1133">Transmembrane helix</keyword>
<feature type="transmembrane region" description="Helical" evidence="1">
    <location>
        <begin position="491"/>
        <end position="524"/>
    </location>
</feature>
<feature type="transmembrane region" description="Helical" evidence="1">
    <location>
        <begin position="337"/>
        <end position="359"/>
    </location>
</feature>
<feature type="transmembrane region" description="Helical" evidence="1">
    <location>
        <begin position="276"/>
        <end position="295"/>
    </location>
</feature>
<evidence type="ECO:0000313" key="3">
    <source>
        <dbReference type="Proteomes" id="UP000831019"/>
    </source>
</evidence>
<keyword evidence="1" id="KW-0472">Membrane</keyword>
<keyword evidence="1" id="KW-0812">Transmembrane</keyword>
<accession>A0ABY3ZR66</accession>
<protein>
    <recommendedName>
        <fullName evidence="4">XRE family transcriptional regulator</fullName>
    </recommendedName>
</protein>
<reference evidence="3" key="1">
    <citation type="journal article" date="2022" name="Microorganisms">
        <title>Beyond the ABCs#Discovery of Three New Plasmid Types in Rhodobacterales (RepQ, RepY, RepW).</title>
        <authorList>
            <person name="Freese H.M."/>
            <person name="Ringel V."/>
            <person name="Overmann J."/>
            <person name="Petersen J."/>
        </authorList>
    </citation>
    <scope>NUCLEOTIDE SEQUENCE [LARGE SCALE GENOMIC DNA]</scope>
    <source>
        <strain evidence="3">DSM 109990</strain>
        <plasmid evidence="3">pDSM109990_d</plasmid>
    </source>
</reference>
<dbReference type="Proteomes" id="UP000831019">
    <property type="component" value="Plasmid pDSM109990_d"/>
</dbReference>
<name>A0ABY3ZR66_9RHOB</name>
<dbReference type="NCBIfam" id="NF047336">
    <property type="entry name" value="conj_memb_RcgA"/>
    <property type="match status" value="1"/>
</dbReference>